<evidence type="ECO:0000256" key="5">
    <source>
        <dbReference type="ARBA" id="ARBA00023002"/>
    </source>
</evidence>
<keyword evidence="6 8" id="KW-0408">Iron</keyword>
<dbReference type="InterPro" id="IPR036396">
    <property type="entry name" value="Cyt_P450_sf"/>
</dbReference>
<keyword evidence="3 8" id="KW-0349">Heme</keyword>
<dbReference type="AlphaFoldDB" id="A0AAX4ILV5"/>
<evidence type="ECO:0000256" key="3">
    <source>
        <dbReference type="ARBA" id="ARBA00022617"/>
    </source>
</evidence>
<keyword evidence="11" id="KW-1185">Reference proteome</keyword>
<evidence type="ECO:0000256" key="9">
    <source>
        <dbReference type="RuleBase" id="RU000461"/>
    </source>
</evidence>
<evidence type="ECO:0000256" key="7">
    <source>
        <dbReference type="ARBA" id="ARBA00023033"/>
    </source>
</evidence>
<organism evidence="10 11">
    <name type="scientific">Colletotrichum destructivum</name>
    <dbReference type="NCBI Taxonomy" id="34406"/>
    <lineage>
        <taxon>Eukaryota</taxon>
        <taxon>Fungi</taxon>
        <taxon>Dikarya</taxon>
        <taxon>Ascomycota</taxon>
        <taxon>Pezizomycotina</taxon>
        <taxon>Sordariomycetes</taxon>
        <taxon>Hypocreomycetidae</taxon>
        <taxon>Glomerellales</taxon>
        <taxon>Glomerellaceae</taxon>
        <taxon>Colletotrichum</taxon>
        <taxon>Colletotrichum destructivum species complex</taxon>
    </lineage>
</organism>
<dbReference type="InterPro" id="IPR001128">
    <property type="entry name" value="Cyt_P450"/>
</dbReference>
<dbReference type="PROSITE" id="PS00086">
    <property type="entry name" value="CYTOCHROME_P450"/>
    <property type="match status" value="1"/>
</dbReference>
<dbReference type="InterPro" id="IPR002403">
    <property type="entry name" value="Cyt_P450_E_grp-IV"/>
</dbReference>
<evidence type="ECO:0000256" key="4">
    <source>
        <dbReference type="ARBA" id="ARBA00022723"/>
    </source>
</evidence>
<name>A0AAX4ILV5_9PEZI</name>
<dbReference type="GO" id="GO:0005506">
    <property type="term" value="F:iron ion binding"/>
    <property type="evidence" value="ECO:0007669"/>
    <property type="project" value="InterPro"/>
</dbReference>
<dbReference type="SUPFAM" id="SSF48264">
    <property type="entry name" value="Cytochrome P450"/>
    <property type="match status" value="1"/>
</dbReference>
<proteinExistence type="inferred from homology"/>
<dbReference type="CDD" id="cd11041">
    <property type="entry name" value="CYP503A1-like"/>
    <property type="match status" value="1"/>
</dbReference>
<comment type="similarity">
    <text evidence="2 9">Belongs to the cytochrome P450 family.</text>
</comment>
<feature type="binding site" description="axial binding residue" evidence="8">
    <location>
        <position position="451"/>
    </location>
    <ligand>
        <name>heme</name>
        <dbReference type="ChEBI" id="CHEBI:30413"/>
    </ligand>
    <ligandPart>
        <name>Fe</name>
        <dbReference type="ChEBI" id="CHEBI:18248"/>
    </ligandPart>
</feature>
<keyword evidence="4 8" id="KW-0479">Metal-binding</keyword>
<dbReference type="PANTHER" id="PTHR46206:SF2">
    <property type="entry name" value="CYTOCHROME P450 MONOOXYGENASE AUSG-RELATED"/>
    <property type="match status" value="1"/>
</dbReference>
<accession>A0AAX4ILV5</accession>
<evidence type="ECO:0000256" key="2">
    <source>
        <dbReference type="ARBA" id="ARBA00010617"/>
    </source>
</evidence>
<dbReference type="InterPro" id="IPR017972">
    <property type="entry name" value="Cyt_P450_CS"/>
</dbReference>
<evidence type="ECO:0000313" key="10">
    <source>
        <dbReference type="EMBL" id="WQF84528.1"/>
    </source>
</evidence>
<comment type="cofactor">
    <cofactor evidence="1 8">
        <name>heme</name>
        <dbReference type="ChEBI" id="CHEBI:30413"/>
    </cofactor>
</comment>
<evidence type="ECO:0000256" key="6">
    <source>
        <dbReference type="ARBA" id="ARBA00023004"/>
    </source>
</evidence>
<keyword evidence="5 9" id="KW-0560">Oxidoreductase</keyword>
<dbReference type="GeneID" id="87946045"/>
<dbReference type="GO" id="GO:0020037">
    <property type="term" value="F:heme binding"/>
    <property type="evidence" value="ECO:0007669"/>
    <property type="project" value="InterPro"/>
</dbReference>
<evidence type="ECO:0000256" key="1">
    <source>
        <dbReference type="ARBA" id="ARBA00001971"/>
    </source>
</evidence>
<dbReference type="GO" id="GO:0016705">
    <property type="term" value="F:oxidoreductase activity, acting on paired donors, with incorporation or reduction of molecular oxygen"/>
    <property type="evidence" value="ECO:0007669"/>
    <property type="project" value="InterPro"/>
</dbReference>
<dbReference type="Gene3D" id="1.10.630.10">
    <property type="entry name" value="Cytochrome P450"/>
    <property type="match status" value="1"/>
</dbReference>
<evidence type="ECO:0000313" key="11">
    <source>
        <dbReference type="Proteomes" id="UP001322277"/>
    </source>
</evidence>
<dbReference type="PANTHER" id="PTHR46206">
    <property type="entry name" value="CYTOCHROME P450"/>
    <property type="match status" value="1"/>
</dbReference>
<evidence type="ECO:0000256" key="8">
    <source>
        <dbReference type="PIRSR" id="PIRSR602403-1"/>
    </source>
</evidence>
<dbReference type="KEGG" id="cdet:87946045"/>
<keyword evidence="7 9" id="KW-0503">Monooxygenase</keyword>
<sequence length="512" mass="57917">MRLISHPSSFISGRGVLVAFVCAIIALCLSQVLLRASYYFKVRHLPLAHQLGFFERWFTGKGIRQFITDFTSLRKEGFAKNKNAFRVQTDLGEVIVLGPHYATEIREDNGLSAGVYTNTELMGFIPGMEAFAFAGTHRGLMHDVITKKLNRALPQLVSDLSVETAGCLKSTWSDDSQWHAVSLYQTALLLVAQVSVRAFLGPEMSGNRRWVEINSQYTVVGLGAVMALRSWPRWLLPLIHRFHPQVRATQALLSEAREIMKHEREKRKQNKHRQVDSLDWFDEVASQRGDQYDPAVAQLTFAVAAMHSTTDQLCQVLIDLRNHQDVVDALRRELIEAVTREGWKQAAFNQLKLMDSVLKETQRLKPINQVFNKRAVLRDLELSNGVRLPKGAFIAVSAHQMRDPDLFPDPDDFKADRFIERAESDPDKARFCGFSSVSIDHTGFGFGKHACPGRTYVALELKVLLAHILLKYDFKMPDSAEPSLMNHGFDSLTDMTASILVKRRKEEIELPA</sequence>
<dbReference type="Proteomes" id="UP001322277">
    <property type="component" value="Chromosome 6"/>
</dbReference>
<dbReference type="PRINTS" id="PR00465">
    <property type="entry name" value="EP450IV"/>
</dbReference>
<dbReference type="Pfam" id="PF00067">
    <property type="entry name" value="p450"/>
    <property type="match status" value="1"/>
</dbReference>
<dbReference type="RefSeq" id="XP_062781752.1">
    <property type="nucleotide sequence ID" value="XM_062925701.1"/>
</dbReference>
<protein>
    <submittedName>
        <fullName evidence="10">Cytochrome P450</fullName>
    </submittedName>
</protein>
<dbReference type="GO" id="GO:0004497">
    <property type="term" value="F:monooxygenase activity"/>
    <property type="evidence" value="ECO:0007669"/>
    <property type="project" value="UniProtKB-KW"/>
</dbReference>
<gene>
    <name evidence="10" type="ORF">CDEST_09542</name>
</gene>
<reference evidence="11" key="1">
    <citation type="journal article" date="2023" name="bioRxiv">
        <title>Complete genome of the Medicago anthracnose fungus, Colletotrichum destructivum, reveals a mini-chromosome-like region within a core chromosome.</title>
        <authorList>
            <person name="Lapalu N."/>
            <person name="Simon A."/>
            <person name="Lu A."/>
            <person name="Plaumann P.-L."/>
            <person name="Amselem J."/>
            <person name="Pigne S."/>
            <person name="Auger A."/>
            <person name="Koch C."/>
            <person name="Dallery J.-F."/>
            <person name="O'Connell R.J."/>
        </authorList>
    </citation>
    <scope>NUCLEOTIDE SEQUENCE [LARGE SCALE GENOMIC DNA]</scope>
    <source>
        <strain evidence="11">CBS 520.97</strain>
    </source>
</reference>
<dbReference type="EMBL" id="CP137310">
    <property type="protein sequence ID" value="WQF84528.1"/>
    <property type="molecule type" value="Genomic_DNA"/>
</dbReference>